<feature type="region of interest" description="Disordered" evidence="1">
    <location>
        <begin position="239"/>
        <end position="281"/>
    </location>
</feature>
<evidence type="ECO:0000256" key="1">
    <source>
        <dbReference type="SAM" id="MobiDB-lite"/>
    </source>
</evidence>
<proteinExistence type="predicted"/>
<protein>
    <recommendedName>
        <fullName evidence="4">PknH-like extracellular domain-containing protein</fullName>
    </recommendedName>
</protein>
<evidence type="ECO:0000313" key="3">
    <source>
        <dbReference type="Proteomes" id="UP001589867"/>
    </source>
</evidence>
<reference evidence="2 3" key="1">
    <citation type="submission" date="2024-09" db="EMBL/GenBank/DDBJ databases">
        <authorList>
            <person name="Sun Q."/>
            <person name="Mori K."/>
        </authorList>
    </citation>
    <scope>NUCLEOTIDE SEQUENCE [LARGE SCALE GENOMIC DNA]</scope>
    <source>
        <strain evidence="2 3">TBRC 3947</strain>
    </source>
</reference>
<organism evidence="2 3">
    <name type="scientific">Phytohabitans kaempferiae</name>
    <dbReference type="NCBI Taxonomy" id="1620943"/>
    <lineage>
        <taxon>Bacteria</taxon>
        <taxon>Bacillati</taxon>
        <taxon>Actinomycetota</taxon>
        <taxon>Actinomycetes</taxon>
        <taxon>Micromonosporales</taxon>
        <taxon>Micromonosporaceae</taxon>
    </lineage>
</organism>
<sequence>MPRFRMIAGGVALGGALAAVLALAGVIHVRVQETDRAATPSPPAVAMPLTATQPELAEALLEEQDLPEGYRSAPASHRAPATVGDRTENCQALFERPWDVAGAREQAVGDYTGQQRAALLRQALALFEPGGAARALGELRRASGSCPQFDARLEDGTAVRVQLREMALRRVGDEAYAVQVTARPLGGRDERGTRHGYLAVGRVGSVLSVLRHLCPAGTVDPAEVAAMLSRALWRAAPLVPPGRGLGPRKERRADERGLTEHDRPGLGKMEPCRHCASPSPR</sequence>
<evidence type="ECO:0000313" key="2">
    <source>
        <dbReference type="EMBL" id="MFC0533124.1"/>
    </source>
</evidence>
<keyword evidence="3" id="KW-1185">Reference proteome</keyword>
<name>A0ABV6MEX2_9ACTN</name>
<feature type="compositionally biased region" description="Basic and acidic residues" evidence="1">
    <location>
        <begin position="247"/>
        <end position="273"/>
    </location>
</feature>
<dbReference type="Proteomes" id="UP001589867">
    <property type="component" value="Unassembled WGS sequence"/>
</dbReference>
<evidence type="ECO:0008006" key="4">
    <source>
        <dbReference type="Google" id="ProtNLM"/>
    </source>
</evidence>
<accession>A0ABV6MEX2</accession>
<comment type="caution">
    <text evidence="2">The sequence shown here is derived from an EMBL/GenBank/DDBJ whole genome shotgun (WGS) entry which is preliminary data.</text>
</comment>
<dbReference type="EMBL" id="JBHLUH010000079">
    <property type="protein sequence ID" value="MFC0533124.1"/>
    <property type="molecule type" value="Genomic_DNA"/>
</dbReference>
<gene>
    <name evidence="2" type="ORF">ACFFIA_36510</name>
</gene>
<dbReference type="RefSeq" id="WP_377260343.1">
    <property type="nucleotide sequence ID" value="NZ_JBHLUH010000079.1"/>
</dbReference>